<dbReference type="PANTHER" id="PTHR24351">
    <property type="entry name" value="RIBOSOMAL PROTEIN S6 KINASE"/>
    <property type="match status" value="1"/>
</dbReference>
<proteinExistence type="predicted"/>
<sequence length="372" mass="42913">LHEFIQKIVSHPQLLKVSQFLKSELVFFFAHGQPYWKVKLSLTHRVLSHTKVLLAKRKWDGKCYAIKVLQKKVILKRSEQKHIMAERNVLLKNVKHPFLVGLHYSFQTTDKLYFVLDFVNGGELFFHLQKERTFPEPRAKFYIAEMASALGYLHSLNIVYRDLKPENILLDSQGHIVLTDFGLCKEGMSQADTTTTFCGTPEYLAPEVLRKQPYDNTVDWWCLGSVLYEMLYGLPPFYSRDTHEMYDNILHKELIMRPGASTAAWSILQALLEKDNTRRLGYRDDFNEVKGHEFFSSINWDDLEQKKLPPPFNPSVESQYDISNFDPEFTEETVPNSVCFSSGLSIVNASVMEADEAFLGFSYAPPSGDSFL</sequence>
<keyword evidence="10" id="KW-1185">Reference proteome</keyword>
<evidence type="ECO:0000259" key="8">
    <source>
        <dbReference type="PROSITE" id="PS51285"/>
    </source>
</evidence>
<dbReference type="InterPro" id="IPR000719">
    <property type="entry name" value="Prot_kinase_dom"/>
</dbReference>
<keyword evidence="1" id="KW-0723">Serine/threonine-protein kinase</keyword>
<keyword evidence="6" id="KW-0067">ATP-binding</keyword>
<dbReference type="FunFam" id="1.10.510.10:FF:000065">
    <property type="entry name" value="Non-specific serine/threonine protein kinase"/>
    <property type="match status" value="1"/>
</dbReference>
<evidence type="ECO:0000256" key="1">
    <source>
        <dbReference type="ARBA" id="ARBA00022527"/>
    </source>
</evidence>
<dbReference type="Gene3D" id="1.10.510.10">
    <property type="entry name" value="Transferase(Phosphotransferase) domain 1"/>
    <property type="match status" value="1"/>
</dbReference>
<evidence type="ECO:0000256" key="6">
    <source>
        <dbReference type="ARBA" id="ARBA00022840"/>
    </source>
</evidence>
<dbReference type="Pfam" id="PF00433">
    <property type="entry name" value="Pkinase_C"/>
    <property type="match status" value="1"/>
</dbReference>
<dbReference type="PROSITE" id="PS50011">
    <property type="entry name" value="PROTEIN_KINASE_DOM"/>
    <property type="match status" value="1"/>
</dbReference>
<evidence type="ECO:0000256" key="2">
    <source>
        <dbReference type="ARBA" id="ARBA00022553"/>
    </source>
</evidence>
<feature type="domain" description="Protein kinase" evidence="7">
    <location>
        <begin position="38"/>
        <end position="295"/>
    </location>
</feature>
<dbReference type="PROSITE" id="PS51285">
    <property type="entry name" value="AGC_KINASE_CTER"/>
    <property type="match status" value="1"/>
</dbReference>
<protein>
    <submittedName>
        <fullName evidence="9">Serine/threonine-protein kinase Sgk3-like</fullName>
    </submittedName>
</protein>
<evidence type="ECO:0000256" key="3">
    <source>
        <dbReference type="ARBA" id="ARBA00022679"/>
    </source>
</evidence>
<keyword evidence="4" id="KW-0547">Nucleotide-binding</keyword>
<keyword evidence="5" id="KW-0418">Kinase</keyword>
<dbReference type="AlphaFoldDB" id="A0A672P196"/>
<dbReference type="InterPro" id="IPR000961">
    <property type="entry name" value="AGC-kinase_C"/>
</dbReference>
<organism evidence="9 10">
    <name type="scientific">Sinocyclocheilus grahami</name>
    <name type="common">Dianchi golden-line fish</name>
    <name type="synonym">Barbus grahami</name>
    <dbReference type="NCBI Taxonomy" id="75366"/>
    <lineage>
        <taxon>Eukaryota</taxon>
        <taxon>Metazoa</taxon>
        <taxon>Chordata</taxon>
        <taxon>Craniata</taxon>
        <taxon>Vertebrata</taxon>
        <taxon>Euteleostomi</taxon>
        <taxon>Actinopterygii</taxon>
        <taxon>Neopterygii</taxon>
        <taxon>Teleostei</taxon>
        <taxon>Ostariophysi</taxon>
        <taxon>Cypriniformes</taxon>
        <taxon>Cyprinidae</taxon>
        <taxon>Cyprininae</taxon>
        <taxon>Sinocyclocheilus</taxon>
    </lineage>
</organism>
<dbReference type="SMART" id="SM00133">
    <property type="entry name" value="S_TK_X"/>
    <property type="match status" value="1"/>
</dbReference>
<dbReference type="InterPro" id="IPR017892">
    <property type="entry name" value="Pkinase_C"/>
</dbReference>
<reference evidence="9" key="1">
    <citation type="submission" date="2025-08" db="UniProtKB">
        <authorList>
            <consortium name="Ensembl"/>
        </authorList>
    </citation>
    <scope>IDENTIFICATION</scope>
</reference>
<dbReference type="Gene3D" id="3.30.200.20">
    <property type="entry name" value="Phosphorylase Kinase, domain 1"/>
    <property type="match status" value="1"/>
</dbReference>
<dbReference type="GO" id="GO:0005524">
    <property type="term" value="F:ATP binding"/>
    <property type="evidence" value="ECO:0007669"/>
    <property type="project" value="UniProtKB-KW"/>
</dbReference>
<evidence type="ECO:0000256" key="5">
    <source>
        <dbReference type="ARBA" id="ARBA00022777"/>
    </source>
</evidence>
<keyword evidence="3" id="KW-0808">Transferase</keyword>
<keyword evidence="2" id="KW-0597">Phosphoprotein</keyword>
<evidence type="ECO:0000256" key="4">
    <source>
        <dbReference type="ARBA" id="ARBA00022741"/>
    </source>
</evidence>
<dbReference type="SMART" id="SM00220">
    <property type="entry name" value="S_TKc"/>
    <property type="match status" value="1"/>
</dbReference>
<dbReference type="InterPro" id="IPR011009">
    <property type="entry name" value="Kinase-like_dom_sf"/>
</dbReference>
<dbReference type="GO" id="GO:0004674">
    <property type="term" value="F:protein serine/threonine kinase activity"/>
    <property type="evidence" value="ECO:0007669"/>
    <property type="project" value="UniProtKB-KW"/>
</dbReference>
<dbReference type="Pfam" id="PF00069">
    <property type="entry name" value="Pkinase"/>
    <property type="match status" value="1"/>
</dbReference>
<dbReference type="Proteomes" id="UP000472262">
    <property type="component" value="Unassembled WGS sequence"/>
</dbReference>
<evidence type="ECO:0000313" key="10">
    <source>
        <dbReference type="Proteomes" id="UP000472262"/>
    </source>
</evidence>
<dbReference type="Ensembl" id="ENSSGRT00000060945.1">
    <property type="protein sequence ID" value="ENSSGRP00000057085.1"/>
    <property type="gene ID" value="ENSSGRG00000028200.1"/>
</dbReference>
<feature type="domain" description="AGC-kinase C-terminal" evidence="8">
    <location>
        <begin position="296"/>
        <end position="372"/>
    </location>
</feature>
<dbReference type="InterPro" id="IPR008271">
    <property type="entry name" value="Ser/Thr_kinase_AS"/>
</dbReference>
<dbReference type="SUPFAM" id="SSF56112">
    <property type="entry name" value="Protein kinase-like (PK-like)"/>
    <property type="match status" value="1"/>
</dbReference>
<dbReference type="PROSITE" id="PS00108">
    <property type="entry name" value="PROTEIN_KINASE_ST"/>
    <property type="match status" value="1"/>
</dbReference>
<evidence type="ECO:0000259" key="7">
    <source>
        <dbReference type="PROSITE" id="PS50011"/>
    </source>
</evidence>
<accession>A0A672P196</accession>
<gene>
    <name evidence="9" type="primary">LOC107590197</name>
</gene>
<evidence type="ECO:0000313" key="9">
    <source>
        <dbReference type="Ensembl" id="ENSSGRP00000057085.1"/>
    </source>
</evidence>
<name>A0A672P196_SINGR</name>
<reference evidence="9" key="2">
    <citation type="submission" date="2025-09" db="UniProtKB">
        <authorList>
            <consortium name="Ensembl"/>
        </authorList>
    </citation>
    <scope>IDENTIFICATION</scope>
</reference>